<proteinExistence type="predicted"/>
<dbReference type="EMBL" id="LVKK01000022">
    <property type="protein sequence ID" value="OAG41636.1"/>
    <property type="molecule type" value="Genomic_DNA"/>
</dbReference>
<sequence>MDTSNINTTPRNPVEDPAAAKAMTGVACSNAAFIADRTPRGTKRSHQAAFGVEPCEYDGLGSVCYCYPGLKPVNNPPRVQLERPSALKASDMAGVDEAHLGLGTSRGSKSDQVSRVVSTKKAVSFNSQVKQVVFSRNNVIGYEAGLMTTWISDTPSVAWQKSQLRRAVLQRERCLKKARDGHIPACVMQLGSGEICRAYSKASREHDEMSSNIASFADMTFPSSATDLSETGVRHFHTGDLYFQAIQEVENVVQYQLSALALDSLDSSNSANHSLRSAIEDLHRCTKENLTQLLKQFGIIYPYHSPKKRSRTAQDAYLDSDWTEADARAEALFNSCANLRVVGALRKIVEQFKIELEKQIGSTID</sequence>
<gene>
    <name evidence="1" type="ORF">AYO21_04100</name>
</gene>
<evidence type="ECO:0000313" key="2">
    <source>
        <dbReference type="Proteomes" id="UP000077002"/>
    </source>
</evidence>
<dbReference type="RefSeq" id="XP_022513588.1">
    <property type="nucleotide sequence ID" value="XM_022654073.1"/>
</dbReference>
<organism evidence="1 2">
    <name type="scientific">Fonsecaea monophora</name>
    <dbReference type="NCBI Taxonomy" id="254056"/>
    <lineage>
        <taxon>Eukaryota</taxon>
        <taxon>Fungi</taxon>
        <taxon>Dikarya</taxon>
        <taxon>Ascomycota</taxon>
        <taxon>Pezizomycotina</taxon>
        <taxon>Eurotiomycetes</taxon>
        <taxon>Chaetothyriomycetidae</taxon>
        <taxon>Chaetothyriales</taxon>
        <taxon>Herpotrichiellaceae</taxon>
        <taxon>Fonsecaea</taxon>
    </lineage>
</organism>
<dbReference type="OrthoDB" id="4145299at2759"/>
<dbReference type="Proteomes" id="UP000077002">
    <property type="component" value="Unassembled WGS sequence"/>
</dbReference>
<dbReference type="AlphaFoldDB" id="A0A177FCY6"/>
<name>A0A177FCY6_9EURO</name>
<protein>
    <submittedName>
        <fullName evidence="1">Uncharacterized protein</fullName>
    </submittedName>
</protein>
<evidence type="ECO:0000313" key="1">
    <source>
        <dbReference type="EMBL" id="OAG41636.1"/>
    </source>
</evidence>
<reference evidence="1 2" key="1">
    <citation type="submission" date="2016-03" db="EMBL/GenBank/DDBJ databases">
        <title>Draft genome sequence of the Fonsecaea monophora CBS 269.37.</title>
        <authorList>
            <person name="Bombassaro A."/>
            <person name="Vinicius W.A."/>
            <person name="De Hoog S."/>
            <person name="Sun J."/>
            <person name="Souza E.M."/>
            <person name="Raittz R.T."/>
            <person name="Costa F."/>
            <person name="Leao A.C."/>
            <person name="Tadra-Sfeir M.Z."/>
            <person name="Baura V."/>
            <person name="Balsanelli E."/>
            <person name="Pedrosa F.O."/>
            <person name="Moreno L.F."/>
            <person name="Steffens M.B."/>
            <person name="Xi L."/>
            <person name="Bocca A.L."/>
            <person name="Felipe M.S."/>
            <person name="Teixeira M."/>
            <person name="Telles Filho F.Q."/>
            <person name="Azevedo C.M."/>
            <person name="Gomes R."/>
            <person name="Vicente V.A."/>
        </authorList>
    </citation>
    <scope>NUCLEOTIDE SEQUENCE [LARGE SCALE GENOMIC DNA]</scope>
    <source>
        <strain evidence="1 2">CBS 269.37</strain>
    </source>
</reference>
<dbReference type="GeneID" id="34599270"/>
<keyword evidence="2" id="KW-1185">Reference proteome</keyword>
<comment type="caution">
    <text evidence="1">The sequence shown here is derived from an EMBL/GenBank/DDBJ whole genome shotgun (WGS) entry which is preliminary data.</text>
</comment>
<accession>A0A177FCY6</accession>